<comment type="caution">
    <text evidence="1">The sequence shown here is derived from an EMBL/GenBank/DDBJ whole genome shotgun (WGS) entry which is preliminary data.</text>
</comment>
<dbReference type="STRING" id="1469647.BC351_02900"/>
<dbReference type="Proteomes" id="UP000190626">
    <property type="component" value="Unassembled WGS sequence"/>
</dbReference>
<accession>A0A1V4HJQ3</accession>
<dbReference type="EMBL" id="MBTG01000012">
    <property type="protein sequence ID" value="OPH57492.1"/>
    <property type="molecule type" value="Genomic_DNA"/>
</dbReference>
<dbReference type="RefSeq" id="WP_079412741.1">
    <property type="nucleotide sequence ID" value="NZ_MBTG01000012.1"/>
</dbReference>
<organism evidence="1 2">
    <name type="scientific">Paenibacillus ferrarius</name>
    <dbReference type="NCBI Taxonomy" id="1469647"/>
    <lineage>
        <taxon>Bacteria</taxon>
        <taxon>Bacillati</taxon>
        <taxon>Bacillota</taxon>
        <taxon>Bacilli</taxon>
        <taxon>Bacillales</taxon>
        <taxon>Paenibacillaceae</taxon>
        <taxon>Paenibacillus</taxon>
    </lineage>
</organism>
<keyword evidence="2" id="KW-1185">Reference proteome</keyword>
<evidence type="ECO:0000313" key="1">
    <source>
        <dbReference type="EMBL" id="OPH57492.1"/>
    </source>
</evidence>
<sequence>MSQANIPNITPIISITLGGAVNLLLASIALEELALAHIVNAEAEKIQYVLGTLTPLTPPIAPTISNILLINESVRKTLQDVIKKEMLLQFKMDSIMEHFPNTLA</sequence>
<evidence type="ECO:0000313" key="2">
    <source>
        <dbReference type="Proteomes" id="UP000190626"/>
    </source>
</evidence>
<dbReference type="InterPro" id="IPR058705">
    <property type="entry name" value="A_ENA"/>
</dbReference>
<dbReference type="Pfam" id="PF26595">
    <property type="entry name" value="A_ENA"/>
    <property type="match status" value="1"/>
</dbReference>
<gene>
    <name evidence="1" type="ORF">BC351_02900</name>
</gene>
<reference evidence="2" key="1">
    <citation type="submission" date="2016-07" db="EMBL/GenBank/DDBJ databases">
        <authorList>
            <person name="Florea S."/>
            <person name="Webb J.S."/>
            <person name="Jaromczyk J."/>
            <person name="Schardl C.L."/>
        </authorList>
    </citation>
    <scope>NUCLEOTIDE SEQUENCE [LARGE SCALE GENOMIC DNA]</scope>
    <source>
        <strain evidence="2">CY1</strain>
    </source>
</reference>
<dbReference type="OrthoDB" id="2082444at2"/>
<name>A0A1V4HJQ3_9BACL</name>
<dbReference type="AlphaFoldDB" id="A0A1V4HJQ3"/>
<proteinExistence type="predicted"/>
<protein>
    <submittedName>
        <fullName evidence="1">Uncharacterized protein</fullName>
    </submittedName>
</protein>